<evidence type="ECO:0000256" key="8">
    <source>
        <dbReference type="ARBA" id="ARBA00022801"/>
    </source>
</evidence>
<evidence type="ECO:0000256" key="3">
    <source>
        <dbReference type="ARBA" id="ARBA00011388"/>
    </source>
</evidence>
<dbReference type="SUPFAM" id="SSF53067">
    <property type="entry name" value="Actin-like ATPase domain"/>
    <property type="match status" value="1"/>
</dbReference>
<keyword evidence="7" id="KW-0547">Nucleotide-binding</keyword>
<evidence type="ECO:0000256" key="11">
    <source>
        <dbReference type="ARBA" id="ARBA00023074"/>
    </source>
</evidence>
<dbReference type="PANTHER" id="PTHR12280">
    <property type="entry name" value="PANTOTHENATE KINASE"/>
    <property type="match status" value="1"/>
</dbReference>
<keyword evidence="6" id="KW-0479">Metal-binding</keyword>
<evidence type="ECO:0000256" key="7">
    <source>
        <dbReference type="ARBA" id="ARBA00022741"/>
    </source>
</evidence>
<evidence type="ECO:0000256" key="13">
    <source>
        <dbReference type="ARBA" id="ARBA00029347"/>
    </source>
</evidence>
<comment type="cofactor">
    <cofactor evidence="2">
        <name>Ni(2+)</name>
        <dbReference type="ChEBI" id="CHEBI:49786"/>
    </cofactor>
</comment>
<organism evidence="18 19">
    <name type="scientific">Toxocara canis</name>
    <name type="common">Canine roundworm</name>
    <dbReference type="NCBI Taxonomy" id="6265"/>
    <lineage>
        <taxon>Eukaryota</taxon>
        <taxon>Metazoa</taxon>
        <taxon>Ecdysozoa</taxon>
        <taxon>Nematoda</taxon>
        <taxon>Chromadorea</taxon>
        <taxon>Rhabditida</taxon>
        <taxon>Spirurina</taxon>
        <taxon>Ascaridomorpha</taxon>
        <taxon>Ascaridoidea</taxon>
        <taxon>Toxocaridae</taxon>
        <taxon>Toxocara</taxon>
    </lineage>
</organism>
<dbReference type="InterPro" id="IPR035073">
    <property type="entry name" value="At2g17340_3_helix_bundle"/>
</dbReference>
<reference evidence="17 18" key="2">
    <citation type="submission" date="2018-11" db="EMBL/GenBank/DDBJ databases">
        <authorList>
            <consortium name="Pathogen Informatics"/>
        </authorList>
    </citation>
    <scope>NUCLEOTIDE SEQUENCE [LARGE SCALE GENOMIC DNA]</scope>
</reference>
<comment type="subunit">
    <text evidence="3">Homodimer. Interacts with PKM.</text>
</comment>
<evidence type="ECO:0000256" key="9">
    <source>
        <dbReference type="ARBA" id="ARBA00022840"/>
    </source>
</evidence>
<accession>A0A183UV70</accession>
<evidence type="ECO:0000256" key="5">
    <source>
        <dbReference type="ARBA" id="ARBA00022596"/>
    </source>
</evidence>
<comment type="catalytic activity">
    <reaction evidence="13">
        <text>(R)-4'-phospho-S-sulfopantetheine + H2O = (R)-S-sulfopantetheine + phosphate</text>
        <dbReference type="Rhea" id="RHEA:68340"/>
        <dbReference type="ChEBI" id="CHEBI:15377"/>
        <dbReference type="ChEBI" id="CHEBI:43474"/>
        <dbReference type="ChEBI" id="CHEBI:177302"/>
        <dbReference type="ChEBI" id="CHEBI:177303"/>
    </reaction>
    <physiologicalReaction direction="left-to-right" evidence="13">
        <dbReference type="Rhea" id="RHEA:68341"/>
    </physiologicalReaction>
</comment>
<keyword evidence="11" id="KW-0944">Nitration</keyword>
<dbReference type="Gene3D" id="3.30.420.40">
    <property type="match status" value="1"/>
</dbReference>
<evidence type="ECO:0000256" key="4">
    <source>
        <dbReference type="ARBA" id="ARBA00019490"/>
    </source>
</evidence>
<dbReference type="EMBL" id="UYWY01021243">
    <property type="protein sequence ID" value="VDM43711.1"/>
    <property type="molecule type" value="Genomic_DNA"/>
</dbReference>
<dbReference type="InterPro" id="IPR004567">
    <property type="entry name" value="Type_II_PanK"/>
</dbReference>
<dbReference type="GO" id="GO:0005634">
    <property type="term" value="C:nucleus"/>
    <property type="evidence" value="ECO:0007669"/>
    <property type="project" value="TreeGrafter"/>
</dbReference>
<keyword evidence="12" id="KW-0464">Manganese</keyword>
<evidence type="ECO:0000256" key="14">
    <source>
        <dbReference type="ARBA" id="ARBA00032948"/>
    </source>
</evidence>
<dbReference type="WBParaSite" id="TCNE_0001239001-mRNA-1">
    <property type="protein sequence ID" value="TCNE_0001239001-mRNA-1"/>
    <property type="gene ID" value="TCNE_0001239001"/>
</dbReference>
<dbReference type="Gene3D" id="1.20.1700.10">
    <property type="entry name" value="AF1104-like"/>
    <property type="match status" value="1"/>
</dbReference>
<evidence type="ECO:0000259" key="16">
    <source>
        <dbReference type="Pfam" id="PF01937"/>
    </source>
</evidence>
<dbReference type="GO" id="GO:0005524">
    <property type="term" value="F:ATP binding"/>
    <property type="evidence" value="ECO:0007669"/>
    <property type="project" value="UniProtKB-KW"/>
</dbReference>
<dbReference type="PANTHER" id="PTHR12280:SF20">
    <property type="entry name" value="4'-PHOSPHOPANTETHEINE PHOSPHATASE"/>
    <property type="match status" value="1"/>
</dbReference>
<dbReference type="GO" id="GO:0015937">
    <property type="term" value="P:coenzyme A biosynthetic process"/>
    <property type="evidence" value="ECO:0007669"/>
    <property type="project" value="UniProtKB-KW"/>
</dbReference>
<dbReference type="InterPro" id="IPR036075">
    <property type="entry name" value="ARMT-1-like_metal-bd_sf"/>
</dbReference>
<evidence type="ECO:0000256" key="12">
    <source>
        <dbReference type="ARBA" id="ARBA00023211"/>
    </source>
</evidence>
<dbReference type="InterPro" id="IPR002791">
    <property type="entry name" value="ARMT1-like_metal-bd"/>
</dbReference>
<keyword evidence="5" id="KW-0533">Nickel</keyword>
<comment type="cofactor">
    <cofactor evidence="1">
        <name>Mn(2+)</name>
        <dbReference type="ChEBI" id="CHEBI:29035"/>
    </cofactor>
</comment>
<dbReference type="GO" id="GO:0005829">
    <property type="term" value="C:cytosol"/>
    <property type="evidence" value="ECO:0007669"/>
    <property type="project" value="TreeGrafter"/>
</dbReference>
<evidence type="ECO:0000313" key="17">
    <source>
        <dbReference type="EMBL" id="VDM43711.1"/>
    </source>
</evidence>
<dbReference type="SUPFAM" id="SSF111321">
    <property type="entry name" value="AF1104-like"/>
    <property type="match status" value="1"/>
</dbReference>
<dbReference type="GO" id="GO:0004594">
    <property type="term" value="F:pantothenate kinase activity"/>
    <property type="evidence" value="ECO:0007669"/>
    <property type="project" value="TreeGrafter"/>
</dbReference>
<keyword evidence="10" id="KW-0173">Coenzyme A biosynthesis</keyword>
<evidence type="ECO:0000313" key="18">
    <source>
        <dbReference type="Proteomes" id="UP000050794"/>
    </source>
</evidence>
<evidence type="ECO:0000256" key="1">
    <source>
        <dbReference type="ARBA" id="ARBA00001936"/>
    </source>
</evidence>
<dbReference type="Pfam" id="PF03630">
    <property type="entry name" value="Fumble"/>
    <property type="match status" value="1"/>
</dbReference>
<evidence type="ECO:0000256" key="10">
    <source>
        <dbReference type="ARBA" id="ARBA00022993"/>
    </source>
</evidence>
<dbReference type="Pfam" id="PF01937">
    <property type="entry name" value="ARMT1-like_dom"/>
    <property type="match status" value="1"/>
</dbReference>
<evidence type="ECO:0000256" key="2">
    <source>
        <dbReference type="ARBA" id="ARBA00001967"/>
    </source>
</evidence>
<dbReference type="AlphaFoldDB" id="A0A183UV70"/>
<reference evidence="19" key="1">
    <citation type="submission" date="2016-06" db="UniProtKB">
        <authorList>
            <consortium name="WormBaseParasite"/>
        </authorList>
    </citation>
    <scope>IDENTIFICATION</scope>
</reference>
<proteinExistence type="predicted"/>
<dbReference type="Proteomes" id="UP000050794">
    <property type="component" value="Unassembled WGS sequence"/>
</dbReference>
<name>A0A183UV70_TOXCA</name>
<sequence length="604" mass="68215">MWKLEYRFGDFIIFMANRIRTYGSLKAKVSLLADFDTLMRMAEEGDHRSMDILVSDIYGGRAHKLGLPSDLIAGSFGKCADAEYAEEVKRNSNHRSDMLRSLLLMISNSIGQIAVLYASTLCANRIYFGGYFIRNHPIVMRTMTFAVNFWSQGEIQAQFLRHEGYTSAIGAFLKGVEMFNEAHPEQSDPSYSCSWKEYYAGSTALGRFVPTAPLSSSFNVGVLEMECCEMNLSMFPLLRSDVVYRPDTVSLNDDPEAREYWISCMEGGIEKTIVKAVESQSNCSDVRDRAESVRRKYLEHLKILREKPFAYGCCNVRNLLDLREQILNQFLFDDAFLNQKRIENERALTELSEVLKEVDAIGDERDRQIRVVKGLLAGNVFDWGAKEVVKLMENGDGLTFKMATDTLQKRPWLVDDLDIWLNACFTTNYRCALIFVDNSGADVLLGVLPFARELIRRGSKVIIACNWSPALNDITAYEMEALMNRACERDETIGKAVIDRRIVVCNSGQGSPCLDLRRVNSSLCEMVMSEGVDLVVIEGMGRAIHTNFDAHFICDSLKVDQWNDLFGLQAAVIKTKWLADRLGGSVFSVVCKFEHGLRWGPTSS</sequence>
<keyword evidence="9" id="KW-0067">ATP-binding</keyword>
<dbReference type="InterPro" id="IPR043129">
    <property type="entry name" value="ATPase_NBD"/>
</dbReference>
<keyword evidence="8" id="KW-0378">Hydrolase</keyword>
<comment type="function">
    <text evidence="15">Phosphatase which shows a preference for 4'-phosphopantetheine and its oxidatively damaged forms (sulfonate or S-sulfonate), providing strong indirect evidence that the phosphatase activity pre-empts damage in the coenzyme A (CoA) pathway. Hydrolyzing excess 4'-phosphopantetheine could constitute a directed overflow mechanism to prevent its oxidation to the S-sulfonate, sulfonate, or other forms. Hydrolyzing 4'-phosphopantetheine sulfonate or S-sulfonate would forestall their conversion to inactive forms of CoA and acyl carrier protein. May play a role in the physiological regulation of CoA intracellular levels.</text>
</comment>
<dbReference type="Gene3D" id="3.40.50.10880">
    <property type="entry name" value="Uncharacterised protein PF01937, DUF89, domain 3"/>
    <property type="match status" value="1"/>
</dbReference>
<dbReference type="GO" id="GO:0016787">
    <property type="term" value="F:hydrolase activity"/>
    <property type="evidence" value="ECO:0007669"/>
    <property type="project" value="UniProtKB-KW"/>
</dbReference>
<evidence type="ECO:0000256" key="15">
    <source>
        <dbReference type="ARBA" id="ARBA00046055"/>
    </source>
</evidence>
<feature type="domain" description="Damage-control phosphatase ARMT1-like metal-binding" evidence="16">
    <location>
        <begin position="294"/>
        <end position="582"/>
    </location>
</feature>
<gene>
    <name evidence="17" type="ORF">TCNE_LOCUS12390</name>
</gene>
<keyword evidence="18" id="KW-1185">Reference proteome</keyword>
<protein>
    <recommendedName>
        <fullName evidence="4">4'-phosphopantetheine phosphatase</fullName>
    </recommendedName>
    <alternativeName>
        <fullName evidence="14">Inactive pantothenic acid kinase 4</fullName>
    </alternativeName>
</protein>
<evidence type="ECO:0000313" key="19">
    <source>
        <dbReference type="WBParaSite" id="TCNE_0001239001-mRNA-1"/>
    </source>
</evidence>
<dbReference type="GO" id="GO:0046872">
    <property type="term" value="F:metal ion binding"/>
    <property type="evidence" value="ECO:0007669"/>
    <property type="project" value="UniProtKB-KW"/>
</dbReference>
<evidence type="ECO:0000256" key="6">
    <source>
        <dbReference type="ARBA" id="ARBA00022723"/>
    </source>
</evidence>